<sequence>MSSAFYPQGMNTWNNRLPQGGYKSWKGKDIFSNPVGVTATHIRPLTNNDPGNVFPTGFGLPRPMKHYRKGTVIPVHYLTNPVNQIEKAEQLQIDYNVNRAVKSANGASLGGGSGGSGLISQMIDGPGQFIVKDNKPDTNGINGENIDNECKTCDGIGLVSSWYPINNLTEKPQENVTNPLLCCNQQRKARQRVLPTNTIVKKDYYQTQYMYLYNRCQTFEQRQFNFVKGEIDQNVLNIMKQYPFVSAKLIEYAKPGSPLSLGNLYVAQCNPNSTINQGIEIGFITAVANAMVNNGLMTQVQYNLLVQLNPNSIEAFINFLKTKLSTPAASEVALKYLYEIASNPYNSSILEGPSNSRGCSEVYYKPNNPQYAQQGGVSSSTRILKLNVDTISTNAANVRRLKGANSVQSAINGNPVDTPFIYKFKAPTCSKATYSGNPFFFQGQHQNHQICSNNSADISGNYVSVNQQSRGNYIGSTLP</sequence>
<dbReference type="AlphaFoldDB" id="A0A6C0I6I1"/>
<evidence type="ECO:0000313" key="1">
    <source>
        <dbReference type="EMBL" id="QHT88504.1"/>
    </source>
</evidence>
<name>A0A6C0I6I1_9ZZZZ</name>
<accession>A0A6C0I6I1</accession>
<organism evidence="1">
    <name type="scientific">viral metagenome</name>
    <dbReference type="NCBI Taxonomy" id="1070528"/>
    <lineage>
        <taxon>unclassified sequences</taxon>
        <taxon>metagenomes</taxon>
        <taxon>organismal metagenomes</taxon>
    </lineage>
</organism>
<reference evidence="1" key="1">
    <citation type="journal article" date="2020" name="Nature">
        <title>Giant virus diversity and host interactions through global metagenomics.</title>
        <authorList>
            <person name="Schulz F."/>
            <person name="Roux S."/>
            <person name="Paez-Espino D."/>
            <person name="Jungbluth S."/>
            <person name="Walsh D.A."/>
            <person name="Denef V.J."/>
            <person name="McMahon K.D."/>
            <person name="Konstantinidis K.T."/>
            <person name="Eloe-Fadrosh E.A."/>
            <person name="Kyrpides N.C."/>
            <person name="Woyke T."/>
        </authorList>
    </citation>
    <scope>NUCLEOTIDE SEQUENCE</scope>
    <source>
        <strain evidence="1">GVMAG-M-3300023184-51</strain>
    </source>
</reference>
<dbReference type="EMBL" id="MN740118">
    <property type="protein sequence ID" value="QHT88504.1"/>
    <property type="molecule type" value="Genomic_DNA"/>
</dbReference>
<proteinExistence type="predicted"/>
<protein>
    <submittedName>
        <fullName evidence="1">Uncharacterized protein</fullName>
    </submittedName>
</protein>